<feature type="domain" description="Porphobilinogen deaminase C-terminal" evidence="9">
    <location>
        <begin position="221"/>
        <end position="297"/>
    </location>
</feature>
<dbReference type="KEGG" id="srt:Srot_1643"/>
<evidence type="ECO:0000256" key="4">
    <source>
        <dbReference type="ARBA" id="ARBA00022679"/>
    </source>
</evidence>
<dbReference type="SUPFAM" id="SSF54782">
    <property type="entry name" value="Porphobilinogen deaminase (hydroxymethylbilane synthase), C-terminal domain"/>
    <property type="match status" value="1"/>
</dbReference>
<dbReference type="InterPro" id="IPR022417">
    <property type="entry name" value="Porphobilin_deaminase_N"/>
</dbReference>
<dbReference type="PANTHER" id="PTHR11557:SF0">
    <property type="entry name" value="PORPHOBILINOGEN DEAMINASE"/>
    <property type="match status" value="1"/>
</dbReference>
<feature type="modified residue" description="S-(dipyrrolylmethanemethyl)cysteine" evidence="7">
    <location>
        <position position="235"/>
    </location>
</feature>
<dbReference type="OrthoDB" id="9810298at2"/>
<comment type="cofactor">
    <cofactor evidence="7">
        <name>dipyrromethane</name>
        <dbReference type="ChEBI" id="CHEBI:60342"/>
    </cofactor>
    <text evidence="7">Binds 1 dipyrromethane group covalently.</text>
</comment>
<sequence length="308" mass="31906">MIRVGTRGSLLATTQAATVRDAIRSLGESAELVIVATVGDKSSGPITEIGVGVFTSALRDALIAGEIDIAVHSLKDLPTAQDPRFSLVAVPERADPSDVLVSRSGLPLAELPPGSTVGTGAPRRAAQLRLARADLEIQPIRGNLDTRMRKVATAECDAIVVARAGLLRLGREQEATEVLHPAVMLPAPGQGALAVECRSDAPASLTETLAKLDHEHSRAASAAERAVLAELSAGCSGPVGALARMTGQTLRVEASVIAIDGSRSVRAHAETSVLGTELLSQEQHAVALGRRVAESLRSMGAMELIGDV</sequence>
<dbReference type="SUPFAM" id="SSF53850">
    <property type="entry name" value="Periplasmic binding protein-like II"/>
    <property type="match status" value="1"/>
</dbReference>
<dbReference type="PRINTS" id="PR00151">
    <property type="entry name" value="PORPHBDMNASE"/>
</dbReference>
<evidence type="ECO:0000256" key="2">
    <source>
        <dbReference type="ARBA" id="ARBA00005638"/>
    </source>
</evidence>
<evidence type="ECO:0000256" key="6">
    <source>
        <dbReference type="ARBA" id="ARBA00048169"/>
    </source>
</evidence>
<name>D6Z824_SEGRD</name>
<reference evidence="10 11" key="1">
    <citation type="journal article" date="2010" name="Stand. Genomic Sci.">
        <title>Complete genome sequence of Segniliparus rotundus type strain (CDC 1076).</title>
        <authorList>
            <person name="Sikorski J."/>
            <person name="Lapidus A."/>
            <person name="Copeland A."/>
            <person name="Misra M."/>
            <person name="Glavina Del Rio T."/>
            <person name="Nolan M."/>
            <person name="Lucas S."/>
            <person name="Chen F."/>
            <person name="Tice H."/>
            <person name="Cheng J.F."/>
            <person name="Jando M."/>
            <person name="Schneider S."/>
            <person name="Bruce D."/>
            <person name="Goodwin L."/>
            <person name="Pitluck S."/>
            <person name="Liolios K."/>
            <person name="Mikhailova N."/>
            <person name="Pati A."/>
            <person name="Ivanova N."/>
            <person name="Mavromatis K."/>
            <person name="Chen A."/>
            <person name="Palaniappan K."/>
            <person name="Chertkov O."/>
            <person name="Land M."/>
            <person name="Hauser L."/>
            <person name="Chang Y.J."/>
            <person name="Jeffries C.D."/>
            <person name="Brettin T."/>
            <person name="Detter J.C."/>
            <person name="Han C."/>
            <person name="Rohde M."/>
            <person name="Goker M."/>
            <person name="Bristow J."/>
            <person name="Eisen J.A."/>
            <person name="Markowitz V."/>
            <person name="Hugenholtz P."/>
            <person name="Kyrpides N.C."/>
            <person name="Klenk H.P."/>
        </authorList>
    </citation>
    <scope>NUCLEOTIDE SEQUENCE [LARGE SCALE GENOMIC DNA]</scope>
    <source>
        <strain evidence="11">ATCC BAA-972 / CDC 1076 / CIP 108378 / DSM 44985 / JCM 13578</strain>
    </source>
</reference>
<dbReference type="Pfam" id="PF01379">
    <property type="entry name" value="Porphobil_deam"/>
    <property type="match status" value="1"/>
</dbReference>
<evidence type="ECO:0000313" key="11">
    <source>
        <dbReference type="Proteomes" id="UP000002247"/>
    </source>
</evidence>
<keyword evidence="4 7" id="KW-0808">Transferase</keyword>
<keyword evidence="11" id="KW-1185">Reference proteome</keyword>
<keyword evidence="5 7" id="KW-0627">Porphyrin biosynthesis</keyword>
<evidence type="ECO:0000259" key="8">
    <source>
        <dbReference type="Pfam" id="PF01379"/>
    </source>
</evidence>
<dbReference type="Proteomes" id="UP000002247">
    <property type="component" value="Chromosome"/>
</dbReference>
<dbReference type="GO" id="GO:0005737">
    <property type="term" value="C:cytoplasm"/>
    <property type="evidence" value="ECO:0007669"/>
    <property type="project" value="UniProtKB-UniRule"/>
</dbReference>
<dbReference type="InterPro" id="IPR022418">
    <property type="entry name" value="Porphobilinogen_deaminase_C"/>
</dbReference>
<gene>
    <name evidence="7" type="primary">hemC</name>
    <name evidence="10" type="ordered locus">Srot_1643</name>
</gene>
<comment type="similarity">
    <text evidence="2 7">Belongs to the HMBS family.</text>
</comment>
<dbReference type="PANTHER" id="PTHR11557">
    <property type="entry name" value="PORPHOBILINOGEN DEAMINASE"/>
    <property type="match status" value="1"/>
</dbReference>
<protein>
    <recommendedName>
        <fullName evidence="7">Porphobilinogen deaminase</fullName>
        <shortName evidence="7">PBG</shortName>
        <ecNumber evidence="7">2.5.1.61</ecNumber>
    </recommendedName>
    <alternativeName>
        <fullName evidence="7">Hydroxymethylbilane synthase</fullName>
        <shortName evidence="7">HMBS</shortName>
    </alternativeName>
    <alternativeName>
        <fullName evidence="7">Pre-uroporphyrinogen synthase</fullName>
    </alternativeName>
</protein>
<dbReference type="GO" id="GO:0004418">
    <property type="term" value="F:hydroxymethylbilane synthase activity"/>
    <property type="evidence" value="ECO:0007669"/>
    <property type="project" value="UniProtKB-UniRule"/>
</dbReference>
<dbReference type="AlphaFoldDB" id="D6Z824"/>
<dbReference type="STRING" id="640132.Srot_1643"/>
<dbReference type="FunFam" id="3.40.190.10:FF:000005">
    <property type="entry name" value="Porphobilinogen deaminase"/>
    <property type="match status" value="1"/>
</dbReference>
<dbReference type="Pfam" id="PF03900">
    <property type="entry name" value="Porphobil_deamC"/>
    <property type="match status" value="1"/>
</dbReference>
<dbReference type="EC" id="2.5.1.61" evidence="7"/>
<dbReference type="Gene3D" id="3.40.190.10">
    <property type="entry name" value="Periplasmic binding protein-like II"/>
    <property type="match status" value="2"/>
</dbReference>
<evidence type="ECO:0000256" key="7">
    <source>
        <dbReference type="HAMAP-Rule" id="MF_00260"/>
    </source>
</evidence>
<organism evidence="10 11">
    <name type="scientific">Segniliparus rotundus (strain ATCC BAA-972 / CDC 1076 / CIP 108378 / DSM 44985 / JCM 13578)</name>
    <dbReference type="NCBI Taxonomy" id="640132"/>
    <lineage>
        <taxon>Bacteria</taxon>
        <taxon>Bacillati</taxon>
        <taxon>Actinomycetota</taxon>
        <taxon>Actinomycetes</taxon>
        <taxon>Mycobacteriales</taxon>
        <taxon>Segniliparaceae</taxon>
        <taxon>Segniliparus</taxon>
    </lineage>
</organism>
<evidence type="ECO:0000313" key="10">
    <source>
        <dbReference type="EMBL" id="ADG98104.1"/>
    </source>
</evidence>
<dbReference type="EMBL" id="CP001958">
    <property type="protein sequence ID" value="ADG98104.1"/>
    <property type="molecule type" value="Genomic_DNA"/>
</dbReference>
<comment type="pathway">
    <text evidence="7">Porphyrin-containing compound metabolism; protoporphyrin-IX biosynthesis; coproporphyrinogen-III from 5-aminolevulinate: step 2/4.</text>
</comment>
<dbReference type="UniPathway" id="UPA00251">
    <property type="reaction ID" value="UER00319"/>
</dbReference>
<dbReference type="InterPro" id="IPR000860">
    <property type="entry name" value="HemC"/>
</dbReference>
<feature type="domain" description="Porphobilinogen deaminase N-terminal" evidence="8">
    <location>
        <begin position="2"/>
        <end position="201"/>
    </location>
</feature>
<dbReference type="HOGENOM" id="CLU_019704_1_0_11"/>
<evidence type="ECO:0000256" key="1">
    <source>
        <dbReference type="ARBA" id="ARBA00002869"/>
    </source>
</evidence>
<dbReference type="eggNOG" id="COG0181">
    <property type="taxonomic scope" value="Bacteria"/>
</dbReference>
<dbReference type="Gene3D" id="3.30.160.40">
    <property type="entry name" value="Porphobilinogen deaminase, C-terminal domain"/>
    <property type="match status" value="1"/>
</dbReference>
<comment type="subunit">
    <text evidence="3 7">Monomer.</text>
</comment>
<accession>D6Z824</accession>
<dbReference type="GO" id="GO:0006782">
    <property type="term" value="P:protoporphyrinogen IX biosynthetic process"/>
    <property type="evidence" value="ECO:0007669"/>
    <property type="project" value="UniProtKB-UniRule"/>
</dbReference>
<evidence type="ECO:0000259" key="9">
    <source>
        <dbReference type="Pfam" id="PF03900"/>
    </source>
</evidence>
<evidence type="ECO:0000256" key="5">
    <source>
        <dbReference type="ARBA" id="ARBA00023244"/>
    </source>
</evidence>
<comment type="miscellaneous">
    <text evidence="7">The porphobilinogen subunits are added to the dipyrromethane group.</text>
</comment>
<comment type="catalytic activity">
    <reaction evidence="6 7">
        <text>4 porphobilinogen + H2O = hydroxymethylbilane + 4 NH4(+)</text>
        <dbReference type="Rhea" id="RHEA:13185"/>
        <dbReference type="ChEBI" id="CHEBI:15377"/>
        <dbReference type="ChEBI" id="CHEBI:28938"/>
        <dbReference type="ChEBI" id="CHEBI:57845"/>
        <dbReference type="ChEBI" id="CHEBI:58126"/>
        <dbReference type="EC" id="2.5.1.61"/>
    </reaction>
</comment>
<dbReference type="HAMAP" id="MF_00260">
    <property type="entry name" value="Porphobil_deam"/>
    <property type="match status" value="1"/>
</dbReference>
<proteinExistence type="inferred from homology"/>
<dbReference type="NCBIfam" id="TIGR00212">
    <property type="entry name" value="hemC"/>
    <property type="match status" value="1"/>
</dbReference>
<dbReference type="PIRSF" id="PIRSF001438">
    <property type="entry name" value="4pyrrol_synth_OHMeBilane_synth"/>
    <property type="match status" value="1"/>
</dbReference>
<dbReference type="RefSeq" id="WP_013138557.1">
    <property type="nucleotide sequence ID" value="NC_014168.1"/>
</dbReference>
<dbReference type="InterPro" id="IPR036803">
    <property type="entry name" value="Porphobilinogen_deaminase_C_sf"/>
</dbReference>
<evidence type="ECO:0000256" key="3">
    <source>
        <dbReference type="ARBA" id="ARBA00011245"/>
    </source>
</evidence>
<comment type="function">
    <text evidence="1 7">Tetrapolymerization of the monopyrrole PBG into the hydroxymethylbilane pre-uroporphyrinogen in several discrete steps.</text>
</comment>